<sequence length="266" mass="29046">MLLSLPLAVCAAESLPAPIQQARLEGGLQTALALNRLLNPYKIDVRVEEKTAYLQGEVENQVERQLAEQVARATRGIESVENNLQVNAELVEQPLERRAYAQRLEDATLASIIQARLLWSTHTQAVPIEVESRDGVVTLRGQVNSAEAKELAGVLAGSTEGVFLLNNLISLSAADMAKLREEQQQVRIDPQLSDAWINDKIQTSFMYSRNLDGPNIKVATQDGVVRLSGEVVSSEQKTIAVEVARQIRGVRGVDADMLKIASKVSG</sequence>
<keyword evidence="3" id="KW-1185">Reference proteome</keyword>
<evidence type="ECO:0000259" key="1">
    <source>
        <dbReference type="PROSITE" id="PS50914"/>
    </source>
</evidence>
<dbReference type="InterPro" id="IPR014004">
    <property type="entry name" value="Transpt-assoc_nodulatn_dom_bac"/>
</dbReference>
<reference evidence="2 3" key="1">
    <citation type="submission" date="2020-08" db="EMBL/GenBank/DDBJ databases">
        <title>Description of novel Pseudomonas species.</title>
        <authorList>
            <person name="Duman M."/>
            <person name="Mulet M."/>
            <person name="Altun S."/>
            <person name="Saticioglu I.B."/>
            <person name="Lalucat J."/>
            <person name="Garcia-Valdes E."/>
        </authorList>
    </citation>
    <scope>NUCLEOTIDE SEQUENCE [LARGE SCALE GENOMIC DNA]</scope>
    <source>
        <strain evidence="2 3">P66</strain>
    </source>
</reference>
<dbReference type="PROSITE" id="PS50914">
    <property type="entry name" value="BON"/>
    <property type="match status" value="3"/>
</dbReference>
<comment type="caution">
    <text evidence="2">The sequence shown here is derived from an EMBL/GenBank/DDBJ whole genome shotgun (WGS) entry which is preliminary data.</text>
</comment>
<feature type="domain" description="BON" evidence="1">
    <location>
        <begin position="20"/>
        <end position="88"/>
    </location>
</feature>
<feature type="domain" description="BON" evidence="1">
    <location>
        <begin position="193"/>
        <end position="262"/>
    </location>
</feature>
<dbReference type="Proteomes" id="UP000745663">
    <property type="component" value="Unassembled WGS sequence"/>
</dbReference>
<dbReference type="PANTHER" id="PTHR34606">
    <property type="entry name" value="BON DOMAIN-CONTAINING PROTEIN"/>
    <property type="match status" value="1"/>
</dbReference>
<dbReference type="EMBL" id="JACOPV010000001">
    <property type="protein sequence ID" value="MBM5456369.1"/>
    <property type="molecule type" value="Genomic_DNA"/>
</dbReference>
<dbReference type="Gene3D" id="3.30.1340.30">
    <property type="match status" value="3"/>
</dbReference>
<feature type="domain" description="BON" evidence="1">
    <location>
        <begin position="105"/>
        <end position="173"/>
    </location>
</feature>
<evidence type="ECO:0000313" key="2">
    <source>
        <dbReference type="EMBL" id="MBM5456369.1"/>
    </source>
</evidence>
<dbReference type="PANTHER" id="PTHR34606:SF15">
    <property type="entry name" value="BON DOMAIN-CONTAINING PROTEIN"/>
    <property type="match status" value="1"/>
</dbReference>
<organism evidence="2 3">
    <name type="scientific">Pseudomonas arcuscaelestis</name>
    <dbReference type="NCBI Taxonomy" id="2710591"/>
    <lineage>
        <taxon>Bacteria</taxon>
        <taxon>Pseudomonadati</taxon>
        <taxon>Pseudomonadota</taxon>
        <taxon>Gammaproteobacteria</taxon>
        <taxon>Pseudomonadales</taxon>
        <taxon>Pseudomonadaceae</taxon>
        <taxon>Pseudomonas</taxon>
    </lineage>
</organism>
<dbReference type="RefSeq" id="WP_203477461.1">
    <property type="nucleotide sequence ID" value="NZ_JACOPV010000001.1"/>
</dbReference>
<dbReference type="SMART" id="SM00749">
    <property type="entry name" value="BON"/>
    <property type="match status" value="3"/>
</dbReference>
<protein>
    <submittedName>
        <fullName evidence="2">BON domain-containing protein</fullName>
    </submittedName>
</protein>
<name>A0ABS2BRX4_9PSED</name>
<dbReference type="InterPro" id="IPR007055">
    <property type="entry name" value="BON_dom"/>
</dbReference>
<gene>
    <name evidence="2" type="ORF">H8F21_02165</name>
</gene>
<evidence type="ECO:0000313" key="3">
    <source>
        <dbReference type="Proteomes" id="UP000745663"/>
    </source>
</evidence>
<accession>A0ABS2BRX4</accession>
<proteinExistence type="predicted"/>
<dbReference type="InterPro" id="IPR051686">
    <property type="entry name" value="Lipoprotein_DolP"/>
</dbReference>
<dbReference type="Pfam" id="PF04972">
    <property type="entry name" value="BON"/>
    <property type="match status" value="3"/>
</dbReference>